<name>A0ACC7NVY4_9BACL</name>
<evidence type="ECO:0000313" key="2">
    <source>
        <dbReference type="Proteomes" id="UP001631969"/>
    </source>
</evidence>
<keyword evidence="2" id="KW-1185">Reference proteome</keyword>
<organism evidence="1 2">
    <name type="scientific">Paenibacillus mesotrionivorans</name>
    <dbReference type="NCBI Taxonomy" id="3160968"/>
    <lineage>
        <taxon>Bacteria</taxon>
        <taxon>Bacillati</taxon>
        <taxon>Bacillota</taxon>
        <taxon>Bacilli</taxon>
        <taxon>Bacillales</taxon>
        <taxon>Paenibacillaceae</taxon>
        <taxon>Paenibacillus</taxon>
    </lineage>
</organism>
<proteinExistence type="predicted"/>
<dbReference type="Proteomes" id="UP001631969">
    <property type="component" value="Unassembled WGS sequence"/>
</dbReference>
<dbReference type="EMBL" id="JBJURJ010000003">
    <property type="protein sequence ID" value="MFM9327856.1"/>
    <property type="molecule type" value="Genomic_DNA"/>
</dbReference>
<comment type="caution">
    <text evidence="1">The sequence shown here is derived from an EMBL/GenBank/DDBJ whole genome shotgun (WGS) entry which is preliminary data.</text>
</comment>
<gene>
    <name evidence="1" type="ORF">ACI1P1_06010</name>
</gene>
<reference evidence="1" key="1">
    <citation type="submission" date="2024-12" db="EMBL/GenBank/DDBJ databases">
        <authorList>
            <person name="Wu N."/>
        </authorList>
    </citation>
    <scope>NUCLEOTIDE SEQUENCE</scope>
    <source>
        <strain evidence="1">P15</strain>
    </source>
</reference>
<protein>
    <submittedName>
        <fullName evidence="1">RNA polymerase sigma factor</fullName>
    </submittedName>
</protein>
<accession>A0ACC7NVY4</accession>
<sequence length="234" mass="25911">METNTDTTAARELYAVLLRYSKSLTSSPWDAQDLAQDVWVKAAASAAGASHPNPEALLLRIAKTTWIDHCRRQQRFTRLLQSGAFDPAAKEGELPWTLEEMFAAVLKALTGKQQSVWLLADVLDHSIRETAELLGMSEGAVKSALHRARQMMDTVRRELTLAVPEQQDPQTRARLELLSAAYRSGNVAALLQLLQEEAHRQTKAPASVSGSTRLRLDRLSGRHSPFRSSIRCAA</sequence>
<evidence type="ECO:0000313" key="1">
    <source>
        <dbReference type="EMBL" id="MFM9327856.1"/>
    </source>
</evidence>